<comment type="subcellular location">
    <subcellularLocation>
        <location evidence="1 8">Mitochondrion inner membrane</location>
        <topology evidence="1 8">Multi-pass membrane protein</topology>
    </subcellularLocation>
</comment>
<dbReference type="PANTHER" id="PTHR14110:SF0">
    <property type="entry name" value="MITOCHONDRIAL IMPORT INNER MEMBRANE TRANSLOCASE SUBUNIT TIM22"/>
    <property type="match status" value="1"/>
</dbReference>
<reference evidence="9" key="1">
    <citation type="submission" date="2021-01" db="EMBL/GenBank/DDBJ databases">
        <authorList>
            <person name="Corre E."/>
            <person name="Pelletier E."/>
            <person name="Niang G."/>
            <person name="Scheremetjew M."/>
            <person name="Finn R."/>
            <person name="Kale V."/>
            <person name="Holt S."/>
            <person name="Cochrane G."/>
            <person name="Meng A."/>
            <person name="Brown T."/>
            <person name="Cohen L."/>
        </authorList>
    </citation>
    <scope>NUCLEOTIDE SEQUENCE</scope>
    <source>
        <strain evidence="9">CCAP 1951/1</strain>
    </source>
</reference>
<organism evidence="9">
    <name type="scientific">Neobodo designis</name>
    <name type="common">Flagellated protozoan</name>
    <name type="synonym">Bodo designis</name>
    <dbReference type="NCBI Taxonomy" id="312471"/>
    <lineage>
        <taxon>Eukaryota</taxon>
        <taxon>Discoba</taxon>
        <taxon>Euglenozoa</taxon>
        <taxon>Kinetoplastea</taxon>
        <taxon>Metakinetoplastina</taxon>
        <taxon>Neobodonida</taxon>
        <taxon>Neobodo</taxon>
    </lineage>
</organism>
<dbReference type="GO" id="GO:0008320">
    <property type="term" value="F:protein transmembrane transporter activity"/>
    <property type="evidence" value="ECO:0007669"/>
    <property type="project" value="UniProtKB-UniRule"/>
</dbReference>
<evidence type="ECO:0000256" key="2">
    <source>
        <dbReference type="ARBA" id="ARBA00008444"/>
    </source>
</evidence>
<keyword evidence="6 8" id="KW-0496">Mitochondrion</keyword>
<gene>
    <name evidence="9" type="ORF">NDES1114_LOCUS319</name>
</gene>
<evidence type="ECO:0000256" key="7">
    <source>
        <dbReference type="ARBA" id="ARBA00023136"/>
    </source>
</evidence>
<dbReference type="GO" id="GO:0042721">
    <property type="term" value="C:TIM22 mitochondrial import inner membrane insertion complex"/>
    <property type="evidence" value="ECO:0007669"/>
    <property type="project" value="UniProtKB-UniRule"/>
</dbReference>
<evidence type="ECO:0000256" key="4">
    <source>
        <dbReference type="ARBA" id="ARBA00022792"/>
    </source>
</evidence>
<dbReference type="PANTHER" id="PTHR14110">
    <property type="entry name" value="MITOCHONDRIAL IMPORT INNER MEMBRANE TRANSLOCASE SUBUNIT TIM22"/>
    <property type="match status" value="1"/>
</dbReference>
<dbReference type="AlphaFoldDB" id="A0A7S1KWR3"/>
<dbReference type="InterPro" id="IPR039175">
    <property type="entry name" value="TIM22"/>
</dbReference>
<evidence type="ECO:0000256" key="3">
    <source>
        <dbReference type="ARBA" id="ARBA00022692"/>
    </source>
</evidence>
<sequence>MALSLLETQPPTEPMQEAYTFLRDSTLGVAVPGIVGGYIMGGAFSLFGSMISAETSTQAMGTRDFFKYSLRSAHRLGRSFAYIGVLFGGMEVALEKRRGRKDVWNITVAGAAIGGYWGYKSYRRPGFVGGVIGGAAFSIVTERMMEALGMGQH</sequence>
<dbReference type="GO" id="GO:0030943">
    <property type="term" value="F:mitochondrion targeting sequence binding"/>
    <property type="evidence" value="ECO:0007669"/>
    <property type="project" value="TreeGrafter"/>
</dbReference>
<keyword evidence="8" id="KW-0811">Translocation</keyword>
<name>A0A7S1KWR3_NEODS</name>
<keyword evidence="3 8" id="KW-0812">Transmembrane</keyword>
<evidence type="ECO:0000313" key="9">
    <source>
        <dbReference type="EMBL" id="CAD9088208.1"/>
    </source>
</evidence>
<comment type="function">
    <text evidence="8">Essential core component of the TIM22 complex, a complex that mediates the import and insertion of multi-pass transmembrane proteins into the mitochondrial inner membrane. In the TIM22 complex, it constitutes the voltage-activated and signal-gated channel. Forms a twin-pore translocase that uses the membrane potential as external driving force in 2 voltage-dependent steps.</text>
</comment>
<proteinExistence type="inferred from homology"/>
<keyword evidence="4 8" id="KW-0999">Mitochondrion inner membrane</keyword>
<evidence type="ECO:0000256" key="1">
    <source>
        <dbReference type="ARBA" id="ARBA00004448"/>
    </source>
</evidence>
<keyword evidence="8" id="KW-0653">Protein transport</keyword>
<feature type="transmembrane region" description="Helical" evidence="8">
    <location>
        <begin position="125"/>
        <end position="141"/>
    </location>
</feature>
<feature type="transmembrane region" description="Helical" evidence="8">
    <location>
        <begin position="29"/>
        <end position="53"/>
    </location>
</feature>
<protein>
    <recommendedName>
        <fullName evidence="8">Mitochondrial import inner membrane translocase subunit TIM22</fullName>
    </recommendedName>
</protein>
<dbReference type="EMBL" id="HBGF01000422">
    <property type="protein sequence ID" value="CAD9088208.1"/>
    <property type="molecule type" value="Transcribed_RNA"/>
</dbReference>
<evidence type="ECO:0000256" key="6">
    <source>
        <dbReference type="ARBA" id="ARBA00023128"/>
    </source>
</evidence>
<keyword evidence="8" id="KW-0813">Transport</keyword>
<evidence type="ECO:0000256" key="8">
    <source>
        <dbReference type="RuleBase" id="RU367038"/>
    </source>
</evidence>
<comment type="subunit">
    <text evidence="8">Component of the TIM22 complex.</text>
</comment>
<accession>A0A7S1KWR3</accession>
<evidence type="ECO:0000256" key="5">
    <source>
        <dbReference type="ARBA" id="ARBA00022989"/>
    </source>
</evidence>
<keyword evidence="5 8" id="KW-1133">Transmembrane helix</keyword>
<dbReference type="GO" id="GO:0045039">
    <property type="term" value="P:protein insertion into mitochondrial inner membrane"/>
    <property type="evidence" value="ECO:0007669"/>
    <property type="project" value="UniProtKB-UniRule"/>
</dbReference>
<keyword evidence="7 8" id="KW-0472">Membrane</keyword>
<comment type="similarity">
    <text evidence="2 8">Belongs to the Tim17/Tim22/Tim23 family.</text>
</comment>
<dbReference type="Pfam" id="PF02466">
    <property type="entry name" value="Tim17"/>
    <property type="match status" value="1"/>
</dbReference>